<reference evidence="3 4" key="2">
    <citation type="submission" date="2016-05" db="EMBL/GenBank/DDBJ databases">
        <title>Draft genome sequences of four strains of Ehrlichia ruminantium, a tick-borne pathogen of ruminants, isolated from Zimbabwe, The Gambia and Ghana.</title>
        <authorList>
            <person name="Nakao R."/>
            <person name="Jongejan F."/>
            <person name="Sugimoto C."/>
        </authorList>
    </citation>
    <scope>NUCLEOTIDE SEQUENCE [LARGE SCALE GENOMIC DNA]</scope>
    <source>
        <strain evidence="3">Kerr Seringe</strain>
        <strain evidence="4">Pokoase 417</strain>
    </source>
</reference>
<keyword evidence="1" id="KW-0808">Transferase</keyword>
<dbReference type="EMBL" id="BDDM01000250">
    <property type="protein sequence ID" value="GAT78576.1"/>
    <property type="molecule type" value="Genomic_DNA"/>
</dbReference>
<organism evidence="1 3">
    <name type="scientific">Ehrlichia ruminantium</name>
    <name type="common">heartwater rickettsia</name>
    <name type="synonym">Cowdria ruminantium</name>
    <dbReference type="NCBI Taxonomy" id="779"/>
    <lineage>
        <taxon>Bacteria</taxon>
        <taxon>Pseudomonadati</taxon>
        <taxon>Pseudomonadota</taxon>
        <taxon>Alphaproteobacteria</taxon>
        <taxon>Rickettsiales</taxon>
        <taxon>Anaplasmataceae</taxon>
        <taxon>Ehrlichia</taxon>
    </lineage>
</organism>
<dbReference type="Proteomes" id="UP000092677">
    <property type="component" value="Unassembled WGS sequence"/>
</dbReference>
<protein>
    <submittedName>
        <fullName evidence="1">Hpt sensor hybrid histidine kinase</fullName>
    </submittedName>
</protein>
<dbReference type="EMBL" id="BDDL01000076">
    <property type="protein sequence ID" value="GAT77444.1"/>
    <property type="molecule type" value="Genomic_DNA"/>
</dbReference>
<proteinExistence type="predicted"/>
<evidence type="ECO:0000313" key="4">
    <source>
        <dbReference type="Proteomes" id="UP000092731"/>
    </source>
</evidence>
<gene>
    <name evidence="1" type="ORF">EHRUM2_06680</name>
    <name evidence="2" type="ORF">EHRUM3_08030</name>
</gene>
<sequence length="59" mass="6754">MTYISLAINYSSHYNKTVVEVYYLLYSIYGNEFNKSVSVWLCSLLVFKNSVSVGLYIGV</sequence>
<dbReference type="Proteomes" id="UP000092731">
    <property type="component" value="Unassembled WGS sequence"/>
</dbReference>
<evidence type="ECO:0000313" key="2">
    <source>
        <dbReference type="EMBL" id="GAT78576.1"/>
    </source>
</evidence>
<evidence type="ECO:0000313" key="1">
    <source>
        <dbReference type="EMBL" id="GAT77444.1"/>
    </source>
</evidence>
<dbReference type="AlphaFoldDB" id="A0A170RZP5"/>
<evidence type="ECO:0000313" key="3">
    <source>
        <dbReference type="Proteomes" id="UP000092677"/>
    </source>
</evidence>
<dbReference type="GO" id="GO:0016301">
    <property type="term" value="F:kinase activity"/>
    <property type="evidence" value="ECO:0007669"/>
    <property type="project" value="UniProtKB-KW"/>
</dbReference>
<accession>A0A170RZP5</accession>
<reference evidence="1" key="1">
    <citation type="journal article" date="2016" name="Genome Announc.">
        <title>Draft Genome Sequences of Three Strains of Ehrlichia ruminantium, a Tick-Borne Pathogen of Ruminants, Isolated from Zimbabwe, The Gambia, and Ghana.</title>
        <authorList>
            <person name="Nakao R."/>
            <person name="Jongejan F."/>
            <person name="Sugimoto C."/>
        </authorList>
    </citation>
    <scope>NUCLEOTIDE SEQUENCE</scope>
    <source>
        <strain evidence="1">Kerr Seringe</strain>
        <strain evidence="2">Pokoase 417</strain>
    </source>
</reference>
<name>A0A170RZP5_EHRRU</name>
<comment type="caution">
    <text evidence="1">The sequence shown here is derived from an EMBL/GenBank/DDBJ whole genome shotgun (WGS) entry which is preliminary data.</text>
</comment>
<keyword evidence="1" id="KW-0418">Kinase</keyword>